<evidence type="ECO:0000256" key="2">
    <source>
        <dbReference type="ARBA" id="ARBA00023002"/>
    </source>
</evidence>
<comment type="caution">
    <text evidence="3">The sequence shown here is derived from an EMBL/GenBank/DDBJ whole genome shotgun (WGS) entry which is preliminary data.</text>
</comment>
<protein>
    <submittedName>
        <fullName evidence="3">SDR family NAD(P)-dependent oxidoreductase</fullName>
        <ecNumber evidence="3">1.1.1.-</ecNumber>
    </submittedName>
</protein>
<dbReference type="RefSeq" id="WP_382422925.1">
    <property type="nucleotide sequence ID" value="NZ_JBHSCW010000007.1"/>
</dbReference>
<proteinExistence type="inferred from homology"/>
<dbReference type="CDD" id="cd05233">
    <property type="entry name" value="SDR_c"/>
    <property type="match status" value="1"/>
</dbReference>
<dbReference type="Gene3D" id="3.40.50.720">
    <property type="entry name" value="NAD(P)-binding Rossmann-like Domain"/>
    <property type="match status" value="1"/>
</dbReference>
<dbReference type="Proteomes" id="UP001595799">
    <property type="component" value="Unassembled WGS sequence"/>
</dbReference>
<keyword evidence="4" id="KW-1185">Reference proteome</keyword>
<comment type="similarity">
    <text evidence="1">Belongs to the short-chain dehydrogenases/reductases (SDR) family.</text>
</comment>
<dbReference type="SUPFAM" id="SSF51735">
    <property type="entry name" value="NAD(P)-binding Rossmann-fold domains"/>
    <property type="match status" value="1"/>
</dbReference>
<dbReference type="EMBL" id="JBHSCW010000007">
    <property type="protein sequence ID" value="MFC4352574.1"/>
    <property type="molecule type" value="Genomic_DNA"/>
</dbReference>
<dbReference type="Pfam" id="PF13561">
    <property type="entry name" value="adh_short_C2"/>
    <property type="match status" value="1"/>
</dbReference>
<dbReference type="PANTHER" id="PTHR43639:SF1">
    <property type="entry name" value="SHORT-CHAIN DEHYDROGENASE_REDUCTASE FAMILY PROTEIN"/>
    <property type="match status" value="1"/>
</dbReference>
<keyword evidence="2 3" id="KW-0560">Oxidoreductase</keyword>
<dbReference type="EC" id="1.1.1.-" evidence="3"/>
<evidence type="ECO:0000256" key="1">
    <source>
        <dbReference type="ARBA" id="ARBA00006484"/>
    </source>
</evidence>
<dbReference type="PRINTS" id="PR00081">
    <property type="entry name" value="GDHRDH"/>
</dbReference>
<organism evidence="3 4">
    <name type="scientific">Fodinicurvata halophila</name>
    <dbReference type="NCBI Taxonomy" id="1419723"/>
    <lineage>
        <taxon>Bacteria</taxon>
        <taxon>Pseudomonadati</taxon>
        <taxon>Pseudomonadota</taxon>
        <taxon>Alphaproteobacteria</taxon>
        <taxon>Rhodospirillales</taxon>
        <taxon>Rhodovibrionaceae</taxon>
        <taxon>Fodinicurvata</taxon>
    </lineage>
</organism>
<accession>A0ABV8UN89</accession>
<sequence>MGRLSGKRAVVTGAAGGLGRAIAFAFAGEGAKVCILDINEDLLAEAQQAAGDLDVMTAQCDVASREQVFAAIDHFASEAGGLDILVNNAVRFHYSPLETFDPEIIDSMIDIGLKGVFWSLQAATPHLKASGGGSIINLSSIAVSMMIPNASVYTSIKGGMDALTRQQAGELGPFGIRVNAVAPGSVVTPGASSVIDEAGWESRKQKSPLKRLTTAEEVGKAAIYLASDDSVSVTGITLKVDAGMTITGP</sequence>
<evidence type="ECO:0000313" key="3">
    <source>
        <dbReference type="EMBL" id="MFC4352574.1"/>
    </source>
</evidence>
<dbReference type="GO" id="GO:0016491">
    <property type="term" value="F:oxidoreductase activity"/>
    <property type="evidence" value="ECO:0007669"/>
    <property type="project" value="UniProtKB-KW"/>
</dbReference>
<dbReference type="InterPro" id="IPR036291">
    <property type="entry name" value="NAD(P)-bd_dom_sf"/>
</dbReference>
<evidence type="ECO:0000313" key="4">
    <source>
        <dbReference type="Proteomes" id="UP001595799"/>
    </source>
</evidence>
<dbReference type="PANTHER" id="PTHR43639">
    <property type="entry name" value="OXIDOREDUCTASE, SHORT-CHAIN DEHYDROGENASE/REDUCTASE FAMILY (AFU_ORTHOLOGUE AFUA_5G02870)"/>
    <property type="match status" value="1"/>
</dbReference>
<name>A0ABV8UN89_9PROT</name>
<reference evidence="4" key="1">
    <citation type="journal article" date="2019" name="Int. J. Syst. Evol. Microbiol.">
        <title>The Global Catalogue of Microorganisms (GCM) 10K type strain sequencing project: providing services to taxonomists for standard genome sequencing and annotation.</title>
        <authorList>
            <consortium name="The Broad Institute Genomics Platform"/>
            <consortium name="The Broad Institute Genome Sequencing Center for Infectious Disease"/>
            <person name="Wu L."/>
            <person name="Ma J."/>
        </authorList>
    </citation>
    <scope>NUCLEOTIDE SEQUENCE [LARGE SCALE GENOMIC DNA]</scope>
    <source>
        <strain evidence="4">CECT 8472</strain>
    </source>
</reference>
<gene>
    <name evidence="3" type="ORF">ACFOW6_13565</name>
</gene>
<dbReference type="InterPro" id="IPR002347">
    <property type="entry name" value="SDR_fam"/>
</dbReference>
<dbReference type="PRINTS" id="PR00080">
    <property type="entry name" value="SDRFAMILY"/>
</dbReference>